<accession>A0AAN8PXZ1</accession>
<dbReference type="EMBL" id="JAZGQO010000003">
    <property type="protein sequence ID" value="KAK6189024.1"/>
    <property type="molecule type" value="Genomic_DNA"/>
</dbReference>
<keyword evidence="5" id="KW-1185">Reference proteome</keyword>
<dbReference type="PANTHER" id="PTHR21549">
    <property type="entry name" value="MUTATED IN BLADDER CANCER 1"/>
    <property type="match status" value="1"/>
</dbReference>
<dbReference type="PANTHER" id="PTHR21549:SF0">
    <property type="entry name" value="COILED-COIL DOMAIN-CONTAINING PROTEIN 112"/>
    <property type="match status" value="1"/>
</dbReference>
<feature type="compositionally biased region" description="Basic and acidic residues" evidence="3">
    <location>
        <begin position="11"/>
        <end position="28"/>
    </location>
</feature>
<comment type="caution">
    <text evidence="4">The sequence shown here is derived from an EMBL/GenBank/DDBJ whole genome shotgun (WGS) entry which is preliminary data.</text>
</comment>
<reference evidence="4 5" key="1">
    <citation type="submission" date="2024-01" db="EMBL/GenBank/DDBJ databases">
        <title>The genome of the rayed Mediterranean limpet Patella caerulea (Linnaeus, 1758).</title>
        <authorList>
            <person name="Anh-Thu Weber A."/>
            <person name="Halstead-Nussloch G."/>
        </authorList>
    </citation>
    <scope>NUCLEOTIDE SEQUENCE [LARGE SCALE GENOMIC DNA]</scope>
    <source>
        <strain evidence="4">AATW-2023a</strain>
        <tissue evidence="4">Whole specimen</tissue>
    </source>
</reference>
<evidence type="ECO:0000313" key="5">
    <source>
        <dbReference type="Proteomes" id="UP001347796"/>
    </source>
</evidence>
<sequence length="484" mass="58349">MASKVMQSTTDNHDETKNSKSDRAKKSELIREIHKLEVQIQAMEREKSTHIFSKRSDFRADFLQLEELDTNSTSERKTEKIKVRQQLEKISHMVKRFHRELKDVKPTPEFVEKLKLIMEDIEGTINSFKEQQRYKYEELLKEERSTYLEIKNLEKRFETWSQSSGCISSRPVSGRPVTSARDITKDLPPEVAAFQRFLQQTGGVRGGWDEYDHQTFLKFRQKYKGRIVFLDQLPSAIPTKTETEIREHESWYQEYLFLQDNKKYAIKKWREKKEDEKEDVLSKAGQDEETEIETEKKKQQKYLEKLQEEKSVRCAQVNAWKVQKELEKAQAEERRLQEEMMKQRKKEEERKRQQDIKQKVLEMKQQREQEEEIMKEKQKLQEQEELEIKQRIAAKQIPKFRNRDQQKLEEKLFKERLKEEERIEKELLKERIKQNTEYNVRRDPSRLLKPTTGWKQRLKDNTPNNTGPVLHMPHRAIPAWRQGP</sequence>
<proteinExistence type="predicted"/>
<dbReference type="InterPro" id="IPR039902">
    <property type="entry name" value="CCDC148/CCDC112"/>
</dbReference>
<feature type="region of interest" description="Disordered" evidence="3">
    <location>
        <begin position="276"/>
        <end position="295"/>
    </location>
</feature>
<feature type="coiled-coil region" evidence="2">
    <location>
        <begin position="111"/>
        <end position="156"/>
    </location>
</feature>
<gene>
    <name evidence="4" type="ORF">SNE40_005077</name>
</gene>
<organism evidence="4 5">
    <name type="scientific">Patella caerulea</name>
    <name type="common">Rayed Mediterranean limpet</name>
    <dbReference type="NCBI Taxonomy" id="87958"/>
    <lineage>
        <taxon>Eukaryota</taxon>
        <taxon>Metazoa</taxon>
        <taxon>Spiralia</taxon>
        <taxon>Lophotrochozoa</taxon>
        <taxon>Mollusca</taxon>
        <taxon>Gastropoda</taxon>
        <taxon>Patellogastropoda</taxon>
        <taxon>Patelloidea</taxon>
        <taxon>Patellidae</taxon>
        <taxon>Patella</taxon>
    </lineage>
</organism>
<feature type="compositionally biased region" description="Polar residues" evidence="3">
    <location>
        <begin position="1"/>
        <end position="10"/>
    </location>
</feature>
<evidence type="ECO:0000256" key="2">
    <source>
        <dbReference type="SAM" id="Coils"/>
    </source>
</evidence>
<evidence type="ECO:0008006" key="6">
    <source>
        <dbReference type="Google" id="ProtNLM"/>
    </source>
</evidence>
<evidence type="ECO:0000313" key="4">
    <source>
        <dbReference type="EMBL" id="KAK6189024.1"/>
    </source>
</evidence>
<evidence type="ECO:0000256" key="1">
    <source>
        <dbReference type="ARBA" id="ARBA00023054"/>
    </source>
</evidence>
<evidence type="ECO:0000256" key="3">
    <source>
        <dbReference type="SAM" id="MobiDB-lite"/>
    </source>
</evidence>
<feature type="region of interest" description="Disordered" evidence="3">
    <location>
        <begin position="331"/>
        <end position="358"/>
    </location>
</feature>
<feature type="region of interest" description="Disordered" evidence="3">
    <location>
        <begin position="1"/>
        <end position="28"/>
    </location>
</feature>
<keyword evidence="1 2" id="KW-0175">Coiled coil</keyword>
<dbReference type="Proteomes" id="UP001347796">
    <property type="component" value="Unassembled WGS sequence"/>
</dbReference>
<dbReference type="AlphaFoldDB" id="A0AAN8PXZ1"/>
<protein>
    <recommendedName>
        <fullName evidence="6">Coiled-coil domain-containing protein 112</fullName>
    </recommendedName>
</protein>
<feature type="region of interest" description="Disordered" evidence="3">
    <location>
        <begin position="441"/>
        <end position="484"/>
    </location>
</feature>
<name>A0AAN8PXZ1_PATCE</name>